<keyword evidence="7" id="KW-0449">Lipoprotein</keyword>
<dbReference type="Pfam" id="PF00071">
    <property type="entry name" value="Ras"/>
    <property type="match status" value="1"/>
</dbReference>
<dbReference type="AlphaFoldDB" id="A0A8C5AT32"/>
<evidence type="ECO:0000256" key="3">
    <source>
        <dbReference type="ARBA" id="ARBA00022481"/>
    </source>
</evidence>
<evidence type="ECO:0000313" key="10">
    <source>
        <dbReference type="Ensembl" id="ENSGMOP00000036185.1"/>
    </source>
</evidence>
<dbReference type="SMART" id="SM00174">
    <property type="entry name" value="RHO"/>
    <property type="match status" value="1"/>
</dbReference>
<feature type="region of interest" description="Disordered" evidence="9">
    <location>
        <begin position="21"/>
        <end position="59"/>
    </location>
</feature>
<dbReference type="PANTHER" id="PTHR46149">
    <property type="entry name" value="MIP08469P"/>
    <property type="match status" value="1"/>
</dbReference>
<accession>A0A8C5AT32</accession>
<dbReference type="PRINTS" id="PR00449">
    <property type="entry name" value="RASTRNSFRMNG"/>
</dbReference>
<dbReference type="SMART" id="SM00173">
    <property type="entry name" value="RAS"/>
    <property type="match status" value="1"/>
</dbReference>
<dbReference type="PROSITE" id="PS51421">
    <property type="entry name" value="RAS"/>
    <property type="match status" value="1"/>
</dbReference>
<dbReference type="Proteomes" id="UP000694546">
    <property type="component" value="Chromosome 2"/>
</dbReference>
<dbReference type="PANTHER" id="PTHR46149:SF2">
    <property type="entry name" value="GTP-BINDING PROTEIN RHES"/>
    <property type="match status" value="1"/>
</dbReference>
<dbReference type="InterPro" id="IPR001806">
    <property type="entry name" value="Small_GTPase"/>
</dbReference>
<protein>
    <submittedName>
        <fullName evidence="10">RASD family member 2a</fullName>
    </submittedName>
</protein>
<comment type="subcellular location">
    <subcellularLocation>
        <location evidence="1">Cell membrane</location>
        <topology evidence="1">Lipid-anchor</topology>
    </subcellularLocation>
</comment>
<feature type="compositionally biased region" description="Polar residues" evidence="9">
    <location>
        <begin position="44"/>
        <end position="59"/>
    </location>
</feature>
<dbReference type="GO" id="GO:0003924">
    <property type="term" value="F:GTPase activity"/>
    <property type="evidence" value="ECO:0007669"/>
    <property type="project" value="InterPro"/>
</dbReference>
<reference evidence="10" key="2">
    <citation type="submission" date="2025-09" db="UniProtKB">
        <authorList>
            <consortium name="Ensembl"/>
        </authorList>
    </citation>
    <scope>IDENTIFICATION</scope>
</reference>
<evidence type="ECO:0000256" key="6">
    <source>
        <dbReference type="ARBA" id="ARBA00023136"/>
    </source>
</evidence>
<dbReference type="GO" id="GO:0031681">
    <property type="term" value="F:G-protein beta-subunit binding"/>
    <property type="evidence" value="ECO:0007669"/>
    <property type="project" value="TreeGrafter"/>
</dbReference>
<evidence type="ECO:0000256" key="5">
    <source>
        <dbReference type="ARBA" id="ARBA00023134"/>
    </source>
</evidence>
<dbReference type="OrthoDB" id="265044at2759"/>
<name>A0A8C5AT32_GADMO</name>
<evidence type="ECO:0000256" key="4">
    <source>
        <dbReference type="ARBA" id="ARBA00022741"/>
    </source>
</evidence>
<evidence type="ECO:0000256" key="7">
    <source>
        <dbReference type="ARBA" id="ARBA00023288"/>
    </source>
</evidence>
<dbReference type="GO" id="GO:0005525">
    <property type="term" value="F:GTP binding"/>
    <property type="evidence" value="ECO:0007669"/>
    <property type="project" value="UniProtKB-KW"/>
</dbReference>
<feature type="compositionally biased region" description="Basic and acidic residues" evidence="9">
    <location>
        <begin position="102"/>
        <end position="121"/>
    </location>
</feature>
<feature type="region of interest" description="Disordered" evidence="9">
    <location>
        <begin position="91"/>
        <end position="141"/>
    </location>
</feature>
<evidence type="ECO:0000256" key="9">
    <source>
        <dbReference type="SAM" id="MobiDB-lite"/>
    </source>
</evidence>
<keyword evidence="11" id="KW-1185">Reference proteome</keyword>
<dbReference type="GO" id="GO:0007165">
    <property type="term" value="P:signal transduction"/>
    <property type="evidence" value="ECO:0007669"/>
    <property type="project" value="TreeGrafter"/>
</dbReference>
<proteinExistence type="inferred from homology"/>
<organism evidence="10 11">
    <name type="scientific">Gadus morhua</name>
    <name type="common">Atlantic cod</name>
    <dbReference type="NCBI Taxonomy" id="8049"/>
    <lineage>
        <taxon>Eukaryota</taxon>
        <taxon>Metazoa</taxon>
        <taxon>Chordata</taxon>
        <taxon>Craniata</taxon>
        <taxon>Vertebrata</taxon>
        <taxon>Euteleostomi</taxon>
        <taxon>Actinopterygii</taxon>
        <taxon>Neopterygii</taxon>
        <taxon>Teleostei</taxon>
        <taxon>Neoteleostei</taxon>
        <taxon>Acanthomorphata</taxon>
        <taxon>Zeiogadaria</taxon>
        <taxon>Gadariae</taxon>
        <taxon>Gadiformes</taxon>
        <taxon>Gadoidei</taxon>
        <taxon>Gadidae</taxon>
        <taxon>Gadus</taxon>
    </lineage>
</organism>
<evidence type="ECO:0000256" key="8">
    <source>
        <dbReference type="ARBA" id="ARBA00038061"/>
    </source>
</evidence>
<keyword evidence="4" id="KW-0547">Nucleotide-binding</keyword>
<keyword evidence="5" id="KW-0342">GTP-binding</keyword>
<comment type="similarity">
    <text evidence="8">Belongs to the small GTPase superfamily. RasD family.</text>
</comment>
<evidence type="ECO:0000313" key="11">
    <source>
        <dbReference type="Proteomes" id="UP000694546"/>
    </source>
</evidence>
<evidence type="ECO:0000256" key="2">
    <source>
        <dbReference type="ARBA" id="ARBA00022475"/>
    </source>
</evidence>
<dbReference type="SMART" id="SM00175">
    <property type="entry name" value="RAB"/>
    <property type="match status" value="1"/>
</dbReference>
<keyword evidence="6" id="KW-0472">Membrane</keyword>
<dbReference type="Gene3D" id="3.40.50.300">
    <property type="entry name" value="P-loop containing nucleotide triphosphate hydrolases"/>
    <property type="match status" value="1"/>
</dbReference>
<sequence>MEMNANEKLYLSADGISEPCNSYPGHHPYRLTGGKNLTHKKSESVSPNPKRSLQNKCQSQYSNSSVAISDIGATMADTGMLKTVKARWRQDKRDCVGSSSADDEKRSSSDQLQKKPVEDLPKTPLSSENSGDGTVPPGQIKPRNCRRIVVLGAPKVGKTNIVRRFLGDEFDERYVPTTEDFHRKMYHIRGKPYLIDVLDAAREREFPAKRRLSILTGDIFVLAFSLDDRDSLKEARNLRNEIISSKTTLMKSKDSPRVPIVICGNKVDLAAGRVVSRSEISEILGEDAAYYETSAKAGSGLDDVFRALVTLGGLPAEIIPSQHQTISLHTYQSLFSNQRAVRKMSSEVPMDGPCAALCASARRPSFNSDLKLVLGSSSSKNKPKKCQIQ</sequence>
<dbReference type="GO" id="GO:0005886">
    <property type="term" value="C:plasma membrane"/>
    <property type="evidence" value="ECO:0007669"/>
    <property type="project" value="UniProtKB-SubCell"/>
</dbReference>
<dbReference type="PROSITE" id="PS51419">
    <property type="entry name" value="RAB"/>
    <property type="match status" value="1"/>
</dbReference>
<dbReference type="GeneTree" id="ENSGT00940000165021"/>
<evidence type="ECO:0000256" key="1">
    <source>
        <dbReference type="ARBA" id="ARBA00004193"/>
    </source>
</evidence>
<dbReference type="InterPro" id="IPR005225">
    <property type="entry name" value="Small_GTP-bd"/>
</dbReference>
<dbReference type="NCBIfam" id="TIGR00231">
    <property type="entry name" value="small_GTP"/>
    <property type="match status" value="1"/>
</dbReference>
<keyword evidence="3" id="KW-0488">Methylation</keyword>
<gene>
    <name evidence="10" type="primary">rasd2a</name>
</gene>
<dbReference type="SUPFAM" id="SSF52540">
    <property type="entry name" value="P-loop containing nucleoside triphosphate hydrolases"/>
    <property type="match status" value="1"/>
</dbReference>
<reference evidence="10" key="1">
    <citation type="submission" date="2025-08" db="UniProtKB">
        <authorList>
            <consortium name="Ensembl"/>
        </authorList>
    </citation>
    <scope>IDENTIFICATION</scope>
</reference>
<dbReference type="Ensembl" id="ENSGMOT00000026137.1">
    <property type="protein sequence ID" value="ENSGMOP00000036185.1"/>
    <property type="gene ID" value="ENSGMOG00000024152.1"/>
</dbReference>
<dbReference type="InterPro" id="IPR052236">
    <property type="entry name" value="Small_GTPase_RasD"/>
</dbReference>
<dbReference type="InterPro" id="IPR027417">
    <property type="entry name" value="P-loop_NTPase"/>
</dbReference>
<keyword evidence="2" id="KW-1003">Cell membrane</keyword>